<keyword evidence="1" id="KW-1133">Transmembrane helix</keyword>
<keyword evidence="1" id="KW-0472">Membrane</keyword>
<dbReference type="Pfam" id="PF14343">
    <property type="entry name" value="PrcB_C"/>
    <property type="match status" value="1"/>
</dbReference>
<keyword evidence="1" id="KW-0812">Transmembrane</keyword>
<evidence type="ECO:0000256" key="1">
    <source>
        <dbReference type="SAM" id="Phobius"/>
    </source>
</evidence>
<dbReference type="AlphaFoldDB" id="A0A9E2BGY6"/>
<dbReference type="Proteomes" id="UP000811545">
    <property type="component" value="Unassembled WGS sequence"/>
</dbReference>
<sequence length="264" mass="30177">MKLTKKRFLGLVVVCFIILSGYYSLLHLRSDEITPDKVIYERPVHDKLPREIQNWIGDSKELFLSQKRVFEGNTYILVTWGRKNTAGYSVKIDEVFNENSKLVLSMLFENPPADSMVAQVLTFPYDLIVIDYEVSEVEFRSKEIEEYIPSLVGVPYVKGICAQSANIKLFEPSFSGTKKRNIHVDGIIWVFEATYQYRIVDFNGVEVVSGFSMAKAGGPDWGYFNLFLTIPETAPKGEYSLEVFTLSFKDGSKQDTVRVIFNIE</sequence>
<gene>
    <name evidence="4" type="ORF">DDT42_00558</name>
</gene>
<dbReference type="EMBL" id="QLTW01000018">
    <property type="protein sequence ID" value="MBT9144712.1"/>
    <property type="molecule type" value="Genomic_DNA"/>
</dbReference>
<organism evidence="4 5">
    <name type="scientific">Psychracetigena formicireducens</name>
    <dbReference type="NCBI Taxonomy" id="2986056"/>
    <lineage>
        <taxon>Bacteria</taxon>
        <taxon>Bacillati</taxon>
        <taxon>Candidatus Lithacetigenota</taxon>
        <taxon>Candidatus Psychracetigena</taxon>
    </lineage>
</organism>
<comment type="caution">
    <text evidence="4">The sequence shown here is derived from an EMBL/GenBank/DDBJ whole genome shotgun (WGS) entry which is preliminary data.</text>
</comment>
<dbReference type="InterPro" id="IPR025748">
    <property type="entry name" value="PrcB_C_dom"/>
</dbReference>
<feature type="transmembrane region" description="Helical" evidence="1">
    <location>
        <begin position="7"/>
        <end position="25"/>
    </location>
</feature>
<name>A0A9E2BGY6_PSYF1</name>
<feature type="domain" description="PrcB C-terminal" evidence="3">
    <location>
        <begin position="74"/>
        <end position="131"/>
    </location>
</feature>
<protein>
    <recommendedName>
        <fullName evidence="6">PrcB C-terminal domain-containing protein</fullName>
    </recommendedName>
</protein>
<dbReference type="InterPro" id="IPR018911">
    <property type="entry name" value="Gmad2_Ig-like_dom"/>
</dbReference>
<evidence type="ECO:0008006" key="6">
    <source>
        <dbReference type="Google" id="ProtNLM"/>
    </source>
</evidence>
<feature type="domain" description="Bacterial spore germination immunoglobulin-like" evidence="2">
    <location>
        <begin position="167"/>
        <end position="252"/>
    </location>
</feature>
<evidence type="ECO:0000313" key="5">
    <source>
        <dbReference type="Proteomes" id="UP000811545"/>
    </source>
</evidence>
<reference evidence="4 5" key="1">
    <citation type="journal article" date="2021" name="bioRxiv">
        <title>Unique metabolic strategies in Hadean analogues reveal hints for primordial physiology.</title>
        <authorList>
            <person name="Nobu M.K."/>
            <person name="Nakai R."/>
            <person name="Tamazawa S."/>
            <person name="Mori H."/>
            <person name="Toyoda A."/>
            <person name="Ijiri A."/>
            <person name="Suzuki S."/>
            <person name="Kurokawa K."/>
            <person name="Kamagata Y."/>
            <person name="Tamaki H."/>
        </authorList>
    </citation>
    <scope>NUCLEOTIDE SEQUENCE [LARGE SCALE GENOMIC DNA]</scope>
    <source>
        <strain evidence="4">BS525</strain>
    </source>
</reference>
<accession>A0A9E2BGY6</accession>
<evidence type="ECO:0000259" key="2">
    <source>
        <dbReference type="Pfam" id="PF10648"/>
    </source>
</evidence>
<evidence type="ECO:0000313" key="4">
    <source>
        <dbReference type="EMBL" id="MBT9144712.1"/>
    </source>
</evidence>
<evidence type="ECO:0000259" key="3">
    <source>
        <dbReference type="Pfam" id="PF14343"/>
    </source>
</evidence>
<proteinExistence type="predicted"/>
<dbReference type="Pfam" id="PF10648">
    <property type="entry name" value="Gmad2"/>
    <property type="match status" value="1"/>
</dbReference>